<dbReference type="RefSeq" id="WP_025864402.1">
    <property type="nucleotide sequence ID" value="NZ_BLAX01000001.1"/>
</dbReference>
<dbReference type="SUPFAM" id="SSF52833">
    <property type="entry name" value="Thioredoxin-like"/>
    <property type="match status" value="1"/>
</dbReference>
<dbReference type="AlphaFoldDB" id="A0A5M4B0I8"/>
<dbReference type="InterPro" id="IPR000866">
    <property type="entry name" value="AhpC/TSA"/>
</dbReference>
<dbReference type="InterPro" id="IPR013766">
    <property type="entry name" value="Thioredoxin_domain"/>
</dbReference>
<organism evidence="3 4">
    <name type="scientific">Prolixibacter bellariivorans</name>
    <dbReference type="NCBI Taxonomy" id="314319"/>
    <lineage>
        <taxon>Bacteria</taxon>
        <taxon>Pseudomonadati</taxon>
        <taxon>Bacteroidota</taxon>
        <taxon>Bacteroidia</taxon>
        <taxon>Marinilabiliales</taxon>
        <taxon>Prolixibacteraceae</taxon>
        <taxon>Prolixibacter</taxon>
    </lineage>
</organism>
<dbReference type="InterPro" id="IPR036249">
    <property type="entry name" value="Thioredoxin-like_sf"/>
</dbReference>
<keyword evidence="4" id="KW-1185">Reference proteome</keyword>
<evidence type="ECO:0000313" key="4">
    <source>
        <dbReference type="Proteomes" id="UP000391834"/>
    </source>
</evidence>
<dbReference type="Pfam" id="PF00578">
    <property type="entry name" value="AhpC-TSA"/>
    <property type="match status" value="1"/>
</dbReference>
<evidence type="ECO:0000313" key="3">
    <source>
        <dbReference type="EMBL" id="GET33376.1"/>
    </source>
</evidence>
<gene>
    <name evidence="3" type="ORF">PbJCM13498_22390</name>
</gene>
<name>A0A5M4B0I8_9BACT</name>
<dbReference type="Proteomes" id="UP000391834">
    <property type="component" value="Unassembled WGS sequence"/>
</dbReference>
<evidence type="ECO:0000256" key="1">
    <source>
        <dbReference type="SAM" id="SignalP"/>
    </source>
</evidence>
<dbReference type="EMBL" id="BLAX01000001">
    <property type="protein sequence ID" value="GET33376.1"/>
    <property type="molecule type" value="Genomic_DNA"/>
</dbReference>
<comment type="caution">
    <text evidence="3">The sequence shown here is derived from an EMBL/GenBank/DDBJ whole genome shotgun (WGS) entry which is preliminary data.</text>
</comment>
<feature type="chain" id="PRO_5024308344" description="Thioredoxin domain-containing protein" evidence="1">
    <location>
        <begin position="23"/>
        <end position="236"/>
    </location>
</feature>
<dbReference type="Gene3D" id="3.40.30.10">
    <property type="entry name" value="Glutaredoxin"/>
    <property type="match status" value="1"/>
</dbReference>
<reference evidence="3 4" key="1">
    <citation type="submission" date="2019-10" db="EMBL/GenBank/DDBJ databases">
        <title>Prolixibacter strains distinguished by the presence of nitrate reductase genes were adept at nitrate-dependent anaerobic corrosion of metallic iron and carbon steel.</title>
        <authorList>
            <person name="Iino T."/>
            <person name="Shono N."/>
            <person name="Ito K."/>
            <person name="Nakamura R."/>
            <person name="Sueoka K."/>
            <person name="Harayama S."/>
            <person name="Ohkuma M."/>
        </authorList>
    </citation>
    <scope>NUCLEOTIDE SEQUENCE [LARGE SCALE GENOMIC DNA]</scope>
    <source>
        <strain evidence="3 4">JCM 13498</strain>
    </source>
</reference>
<accession>A0A5M4B0I8</accession>
<sequence>MKTKTSVLLIALLLGSTLLTFGQMKGVTVGQEMPEFKAQVYQGGEFDLSKYKGKNVMLIFNRGLVAPNHWCNICQYNYMEMIDFDKLNQLEEKHNLKVAFVLPYGKDTVAQWVATIPQQMKVVEQWKYPADTTKLSEGRKRWMQTARKMFPKDHTIKPENLKTPITIIADANHKLTDELGLYDPKWDGGNAPQAIPCVFIIDKNGVVQFKYVSQNTIDRPSYSYLEKVLEDMIDNQ</sequence>
<dbReference type="OrthoDB" id="9809746at2"/>
<dbReference type="GO" id="GO:0016209">
    <property type="term" value="F:antioxidant activity"/>
    <property type="evidence" value="ECO:0007669"/>
    <property type="project" value="InterPro"/>
</dbReference>
<dbReference type="PROSITE" id="PS51352">
    <property type="entry name" value="THIOREDOXIN_2"/>
    <property type="match status" value="1"/>
</dbReference>
<proteinExistence type="predicted"/>
<evidence type="ECO:0000259" key="2">
    <source>
        <dbReference type="PROSITE" id="PS51352"/>
    </source>
</evidence>
<dbReference type="GO" id="GO:0016491">
    <property type="term" value="F:oxidoreductase activity"/>
    <property type="evidence" value="ECO:0007669"/>
    <property type="project" value="InterPro"/>
</dbReference>
<feature type="domain" description="Thioredoxin" evidence="2">
    <location>
        <begin position="27"/>
        <end position="234"/>
    </location>
</feature>
<feature type="signal peptide" evidence="1">
    <location>
        <begin position="1"/>
        <end position="22"/>
    </location>
</feature>
<keyword evidence="1" id="KW-0732">Signal</keyword>
<dbReference type="CDD" id="cd02971">
    <property type="entry name" value="PRX_family"/>
    <property type="match status" value="1"/>
</dbReference>
<protein>
    <recommendedName>
        <fullName evidence="2">Thioredoxin domain-containing protein</fullName>
    </recommendedName>
</protein>